<dbReference type="InterPro" id="IPR004360">
    <property type="entry name" value="Glyas_Fos-R_dOase_dom"/>
</dbReference>
<accession>A0A165PWJ7</accession>
<keyword evidence="3" id="KW-1185">Reference proteome</keyword>
<dbReference type="EMBL" id="KV425886">
    <property type="protein sequence ID" value="KZW02761.1"/>
    <property type="molecule type" value="Genomic_DNA"/>
</dbReference>
<proteinExistence type="predicted"/>
<evidence type="ECO:0000259" key="1">
    <source>
        <dbReference type="PROSITE" id="PS51819"/>
    </source>
</evidence>
<dbReference type="InterPro" id="IPR029068">
    <property type="entry name" value="Glyas_Bleomycin-R_OHBP_Dase"/>
</dbReference>
<dbReference type="OrthoDB" id="10249419at2759"/>
<sequence length="146" mass="16042">MSETSANYYDTNTKRLSFLGHISIGVRDVAVSEQFYTASFATLGISLVFRDARTKTLGYGWGEREPFNVFERKGDAAPPGAGFHIAFNAPSRAAVDAFYQAAIGNGGKGDGEPGVREVYHENYYACFVYDPDGYKLEVVYQQPVDA</sequence>
<dbReference type="PANTHER" id="PTHR35006">
    <property type="entry name" value="GLYOXALASE FAMILY PROTEIN (AFU_ORTHOLOGUE AFUA_5G14830)"/>
    <property type="match status" value="1"/>
</dbReference>
<dbReference type="AlphaFoldDB" id="A0A165PWJ7"/>
<dbReference type="Pfam" id="PF00903">
    <property type="entry name" value="Glyoxalase"/>
    <property type="match status" value="1"/>
</dbReference>
<dbReference type="Gene3D" id="3.10.180.10">
    <property type="entry name" value="2,3-Dihydroxybiphenyl 1,2-Dioxygenase, domain 1"/>
    <property type="match status" value="1"/>
</dbReference>
<name>A0A165PWJ7_EXIGL</name>
<dbReference type="SUPFAM" id="SSF54593">
    <property type="entry name" value="Glyoxalase/Bleomycin resistance protein/Dihydroxybiphenyl dioxygenase"/>
    <property type="match status" value="1"/>
</dbReference>
<dbReference type="PROSITE" id="PS51819">
    <property type="entry name" value="VOC"/>
    <property type="match status" value="1"/>
</dbReference>
<gene>
    <name evidence="2" type="ORF">EXIGLDRAFT_730881</name>
</gene>
<reference evidence="2 3" key="1">
    <citation type="journal article" date="2016" name="Mol. Biol. Evol.">
        <title>Comparative Genomics of Early-Diverging Mushroom-Forming Fungi Provides Insights into the Origins of Lignocellulose Decay Capabilities.</title>
        <authorList>
            <person name="Nagy L.G."/>
            <person name="Riley R."/>
            <person name="Tritt A."/>
            <person name="Adam C."/>
            <person name="Daum C."/>
            <person name="Floudas D."/>
            <person name="Sun H."/>
            <person name="Yadav J.S."/>
            <person name="Pangilinan J."/>
            <person name="Larsson K.H."/>
            <person name="Matsuura K."/>
            <person name="Barry K."/>
            <person name="Labutti K."/>
            <person name="Kuo R."/>
            <person name="Ohm R.A."/>
            <person name="Bhattacharya S.S."/>
            <person name="Shirouzu T."/>
            <person name="Yoshinaga Y."/>
            <person name="Martin F.M."/>
            <person name="Grigoriev I.V."/>
            <person name="Hibbett D.S."/>
        </authorList>
    </citation>
    <scope>NUCLEOTIDE SEQUENCE [LARGE SCALE GENOMIC DNA]</scope>
    <source>
        <strain evidence="2 3">HHB12029</strain>
    </source>
</reference>
<evidence type="ECO:0000313" key="3">
    <source>
        <dbReference type="Proteomes" id="UP000077266"/>
    </source>
</evidence>
<feature type="domain" description="VOC" evidence="1">
    <location>
        <begin position="18"/>
        <end position="141"/>
    </location>
</feature>
<dbReference type="STRING" id="1314781.A0A165PWJ7"/>
<dbReference type="Proteomes" id="UP000077266">
    <property type="component" value="Unassembled WGS sequence"/>
</dbReference>
<protein>
    <submittedName>
        <fullName evidence="2">Putative glyoxylase</fullName>
    </submittedName>
</protein>
<dbReference type="PANTHER" id="PTHR35006:SF2">
    <property type="entry name" value="GLYOXALASE FAMILY PROTEIN (AFU_ORTHOLOGUE AFUA_5G14830)"/>
    <property type="match status" value="1"/>
</dbReference>
<evidence type="ECO:0000313" key="2">
    <source>
        <dbReference type="EMBL" id="KZW02761.1"/>
    </source>
</evidence>
<dbReference type="InterPro" id="IPR037523">
    <property type="entry name" value="VOC_core"/>
</dbReference>
<organism evidence="2 3">
    <name type="scientific">Exidia glandulosa HHB12029</name>
    <dbReference type="NCBI Taxonomy" id="1314781"/>
    <lineage>
        <taxon>Eukaryota</taxon>
        <taxon>Fungi</taxon>
        <taxon>Dikarya</taxon>
        <taxon>Basidiomycota</taxon>
        <taxon>Agaricomycotina</taxon>
        <taxon>Agaricomycetes</taxon>
        <taxon>Auriculariales</taxon>
        <taxon>Exidiaceae</taxon>
        <taxon>Exidia</taxon>
    </lineage>
</organism>
<dbReference type="InParanoid" id="A0A165PWJ7"/>
<dbReference type="CDD" id="cd07262">
    <property type="entry name" value="VOC_like"/>
    <property type="match status" value="1"/>
</dbReference>